<dbReference type="EMBL" id="KI393256">
    <property type="protein sequence ID" value="ERN08542.1"/>
    <property type="molecule type" value="Genomic_DNA"/>
</dbReference>
<dbReference type="eggNOG" id="ENOG502S4NN">
    <property type="taxonomic scope" value="Eukaryota"/>
</dbReference>
<feature type="compositionally biased region" description="Low complexity" evidence="1">
    <location>
        <begin position="91"/>
        <end position="100"/>
    </location>
</feature>
<evidence type="ECO:0000313" key="3">
    <source>
        <dbReference type="Proteomes" id="UP000017836"/>
    </source>
</evidence>
<proteinExistence type="predicted"/>
<accession>W1PEY2</accession>
<keyword evidence="3" id="KW-1185">Reference proteome</keyword>
<dbReference type="HOGENOM" id="CLU_151584_0_0_1"/>
<dbReference type="AlphaFoldDB" id="W1PEY2"/>
<dbReference type="OMA" id="FHKEDND"/>
<evidence type="ECO:0000313" key="2">
    <source>
        <dbReference type="EMBL" id="ERN08542.1"/>
    </source>
</evidence>
<feature type="region of interest" description="Disordered" evidence="1">
    <location>
        <begin position="61"/>
        <end position="123"/>
    </location>
</feature>
<gene>
    <name evidence="2" type="ORF">AMTR_s00017p00060260</name>
</gene>
<organism evidence="2 3">
    <name type="scientific">Amborella trichopoda</name>
    <dbReference type="NCBI Taxonomy" id="13333"/>
    <lineage>
        <taxon>Eukaryota</taxon>
        <taxon>Viridiplantae</taxon>
        <taxon>Streptophyta</taxon>
        <taxon>Embryophyta</taxon>
        <taxon>Tracheophyta</taxon>
        <taxon>Spermatophyta</taxon>
        <taxon>Magnoliopsida</taxon>
        <taxon>Amborellales</taxon>
        <taxon>Amborellaceae</taxon>
        <taxon>Amborella</taxon>
    </lineage>
</organism>
<dbReference type="OrthoDB" id="777324at2759"/>
<protein>
    <submittedName>
        <fullName evidence="2">Uncharacterized protein</fullName>
    </submittedName>
</protein>
<evidence type="ECO:0000256" key="1">
    <source>
        <dbReference type="SAM" id="MobiDB-lite"/>
    </source>
</evidence>
<dbReference type="Proteomes" id="UP000017836">
    <property type="component" value="Unassembled WGS sequence"/>
</dbReference>
<dbReference type="Gramene" id="ERN08542">
    <property type="protein sequence ID" value="ERN08542"/>
    <property type="gene ID" value="AMTR_s00017p00060260"/>
</dbReference>
<reference evidence="3" key="1">
    <citation type="journal article" date="2013" name="Science">
        <title>The Amborella genome and the evolution of flowering plants.</title>
        <authorList>
            <consortium name="Amborella Genome Project"/>
        </authorList>
    </citation>
    <scope>NUCLEOTIDE SEQUENCE [LARGE SCALE GENOMIC DNA]</scope>
</reference>
<sequence length="123" mass="14069">MSRRETKKKKMASVERECLSWQEKKAIADKEEENIEKEVEELHTWTSLLEGMDDEQLKDYLSKRPETTQTVRTGKIAPSKRVQKAPKSKLSSSSQSSSQSHGLMATIWKFHTEDDEPLVSSGD</sequence>
<name>W1PEY2_AMBTC</name>